<dbReference type="Gene3D" id="3.40.1440.10">
    <property type="entry name" value="GIY-YIG endonuclease"/>
    <property type="match status" value="1"/>
</dbReference>
<dbReference type="OrthoDB" id="9807770at2"/>
<dbReference type="HOGENOM" id="CLU_135650_3_2_6"/>
<evidence type="ECO:0008006" key="3">
    <source>
        <dbReference type="Google" id="ProtNLM"/>
    </source>
</evidence>
<evidence type="ECO:0000313" key="1">
    <source>
        <dbReference type="EMBL" id="CBJ11136.1"/>
    </source>
</evidence>
<name>D3HQG6_LEGLN</name>
<dbReference type="AlphaFoldDB" id="D3HQG6"/>
<dbReference type="RefSeq" id="WP_012978887.1">
    <property type="nucleotide sequence ID" value="NC_013861.1"/>
</dbReference>
<gene>
    <name evidence="1" type="ordered locus">LLO_0792</name>
</gene>
<dbReference type="EMBL" id="FN650140">
    <property type="protein sequence ID" value="CBJ11136.1"/>
    <property type="molecule type" value="Genomic_DNA"/>
</dbReference>
<dbReference type="InterPro" id="IPR035901">
    <property type="entry name" value="GIY-YIG_endonuc_sf"/>
</dbReference>
<accession>D3HQG6</accession>
<sequence>MTSFDVCIMANRQNGTWYAGSISALMKRVWAHKNNIVLGFTAKYKIHKLVYYQERETYVEAARCRRT</sequence>
<dbReference type="eggNOG" id="COG2827">
    <property type="taxonomic scope" value="Bacteria"/>
</dbReference>
<reference evidence="1 2" key="1">
    <citation type="journal article" date="2010" name="PLoS Genet.">
        <title>Analysis of the Legionella longbeachae genome and transcriptome uncovers unique strategies to cause Legionnaires' disease.</title>
        <authorList>
            <person name="Cazalet C."/>
            <person name="Gomez-Valero L."/>
            <person name="Rusniok C."/>
            <person name="Lomma M."/>
            <person name="Dervins-Ravault D."/>
            <person name="Newton H."/>
            <person name="Sansom F."/>
            <person name="Jarraud S."/>
            <person name="Zidane N."/>
            <person name="Ma L."/>
            <person name="Bouchier C."/>
            <person name="Etienne J."/>
            <person name="Hartland E."/>
            <person name="Buchrieser C."/>
        </authorList>
    </citation>
    <scope>NUCLEOTIDE SEQUENCE [LARGE SCALE GENOMIC DNA]</scope>
    <source>
        <strain evidence="1 2">NSW150</strain>
    </source>
</reference>
<dbReference type="GeneID" id="40927726"/>
<keyword evidence="2" id="KW-1185">Reference proteome</keyword>
<protein>
    <recommendedName>
        <fullName evidence="3">GIY-YIG domain-containing protein</fullName>
    </recommendedName>
</protein>
<dbReference type="KEGG" id="llo:LLO_0792"/>
<dbReference type="Proteomes" id="UP000001060">
    <property type="component" value="Chromosome"/>
</dbReference>
<dbReference type="SUPFAM" id="SSF82771">
    <property type="entry name" value="GIY-YIG endonuclease"/>
    <property type="match status" value="1"/>
</dbReference>
<proteinExistence type="predicted"/>
<evidence type="ECO:0000313" key="2">
    <source>
        <dbReference type="Proteomes" id="UP000001060"/>
    </source>
</evidence>
<organism evidence="1 2">
    <name type="scientific">Legionella longbeachae serogroup 1 (strain NSW150)</name>
    <dbReference type="NCBI Taxonomy" id="661367"/>
    <lineage>
        <taxon>Bacteria</taxon>
        <taxon>Pseudomonadati</taxon>
        <taxon>Pseudomonadota</taxon>
        <taxon>Gammaproteobacteria</taxon>
        <taxon>Legionellales</taxon>
        <taxon>Legionellaceae</taxon>
        <taxon>Legionella</taxon>
    </lineage>
</organism>